<dbReference type="InterPro" id="IPR027791">
    <property type="entry name" value="Galactosyl_T_C"/>
</dbReference>
<dbReference type="SUPFAM" id="SSF53448">
    <property type="entry name" value="Nucleotide-diphospho-sugar transferases"/>
    <property type="match status" value="1"/>
</dbReference>
<dbReference type="Pfam" id="PF13733">
    <property type="entry name" value="Glyco_transf_7N"/>
    <property type="match status" value="1"/>
</dbReference>
<evidence type="ECO:0000256" key="3">
    <source>
        <dbReference type="ARBA" id="ARBA00005735"/>
    </source>
</evidence>
<dbReference type="InterPro" id="IPR027995">
    <property type="entry name" value="Galactosyl_T_N"/>
</dbReference>
<evidence type="ECO:0000259" key="11">
    <source>
        <dbReference type="Pfam" id="PF02709"/>
    </source>
</evidence>
<gene>
    <name evidence="13" type="ORF">PBS001_LOCUS3070</name>
</gene>
<dbReference type="InterPro" id="IPR029044">
    <property type="entry name" value="Nucleotide-diphossugar_trans"/>
</dbReference>
<dbReference type="PANTHER" id="PTHR19300">
    <property type="entry name" value="BETA-1,4-GALACTOSYLTRANSFERASE"/>
    <property type="match status" value="1"/>
</dbReference>
<comment type="subcellular location">
    <subcellularLocation>
        <location evidence="1">Membrane</location>
        <topology evidence="1">Single-pass type II membrane protein</topology>
    </subcellularLocation>
</comment>
<evidence type="ECO:0000313" key="14">
    <source>
        <dbReference type="Proteomes" id="UP001158986"/>
    </source>
</evidence>
<comment type="pathway">
    <text evidence="2">Protein modification; protein glycosylation.</text>
</comment>
<evidence type="ECO:0000313" key="13">
    <source>
        <dbReference type="EMBL" id="CAH0516402.1"/>
    </source>
</evidence>
<keyword evidence="4" id="KW-0328">Glycosyltransferase</keyword>
<proteinExistence type="inferred from homology"/>
<name>A0ABN8CU09_9STRA</name>
<keyword evidence="6" id="KW-0812">Transmembrane</keyword>
<evidence type="ECO:0000256" key="5">
    <source>
        <dbReference type="ARBA" id="ARBA00022679"/>
    </source>
</evidence>
<evidence type="ECO:0000256" key="10">
    <source>
        <dbReference type="ARBA" id="ARBA00023180"/>
    </source>
</evidence>
<evidence type="ECO:0000256" key="4">
    <source>
        <dbReference type="ARBA" id="ARBA00022676"/>
    </source>
</evidence>
<dbReference type="PRINTS" id="PR02050">
    <property type="entry name" value="B14GALTRFASE"/>
</dbReference>
<dbReference type="PANTHER" id="PTHR19300:SF57">
    <property type="entry name" value="BETA-1,4-N-ACETYLGALACTOSAMINYLTRANSFERASE"/>
    <property type="match status" value="1"/>
</dbReference>
<dbReference type="InterPro" id="IPR003859">
    <property type="entry name" value="Galactosyl_T"/>
</dbReference>
<evidence type="ECO:0000256" key="7">
    <source>
        <dbReference type="ARBA" id="ARBA00022968"/>
    </source>
</evidence>
<keyword evidence="5" id="KW-0808">Transferase</keyword>
<keyword evidence="9" id="KW-0472">Membrane</keyword>
<reference evidence="13 14" key="1">
    <citation type="submission" date="2021-11" db="EMBL/GenBank/DDBJ databases">
        <authorList>
            <person name="Islam A."/>
            <person name="Islam S."/>
            <person name="Flora M.S."/>
            <person name="Rahman M."/>
            <person name="Ziaur R.M."/>
            <person name="Epstein J.H."/>
            <person name="Hassan M."/>
            <person name="Klassen M."/>
            <person name="Woodard K."/>
            <person name="Webb A."/>
            <person name="Webby R.J."/>
            <person name="El Zowalaty M.E."/>
        </authorList>
    </citation>
    <scope>NUCLEOTIDE SEQUENCE [LARGE SCALE GENOMIC DNA]</scope>
    <source>
        <strain evidence="13">Pbs1</strain>
    </source>
</reference>
<sequence length="354" mass="40671">MATKRSISLETEFVCDISNKRHRQTKDDDACPILPTIHNDDAISSCTFLTVPEKTETLVRTSVMQDLTRVAILVPFRDNHPTQQRRAHLDEFVPYMTKFLHRHCAATSASFHMFILEQSLDGRKFNRGKLLNAGFDMARDDYDVYIFHDVDLLPGDDLSECYTSVPHVGPMHIARVWERYSESSNYFGGIVAFTRQQFVKVNGFPNNFWGWGGEDNELYSRVMRKKLIVQTPTSGTVRDLEEMNLEEKLTVLRNSKWKCTVKHELLKEHQRTWKKNGLKSLHYEYVHAKAINKHCTKITVKLGPNGHWSDSRSSLEHTRAPDQDLVSHLECITSTTSPLISRTGSSESNRGTEQ</sequence>
<accession>A0ABN8CU09</accession>
<keyword evidence="10" id="KW-0325">Glycoprotein</keyword>
<dbReference type="Gene3D" id="3.90.550.10">
    <property type="entry name" value="Spore Coat Polysaccharide Biosynthesis Protein SpsA, Chain A"/>
    <property type="match status" value="1"/>
</dbReference>
<evidence type="ECO:0000256" key="1">
    <source>
        <dbReference type="ARBA" id="ARBA00004606"/>
    </source>
</evidence>
<keyword evidence="8" id="KW-1133">Transmembrane helix</keyword>
<comment type="caution">
    <text evidence="13">The sequence shown here is derived from an EMBL/GenBank/DDBJ whole genome shotgun (WGS) entry which is preliminary data.</text>
</comment>
<evidence type="ECO:0000256" key="6">
    <source>
        <dbReference type="ARBA" id="ARBA00022692"/>
    </source>
</evidence>
<evidence type="ECO:0000256" key="9">
    <source>
        <dbReference type="ARBA" id="ARBA00023136"/>
    </source>
</evidence>
<evidence type="ECO:0000256" key="8">
    <source>
        <dbReference type="ARBA" id="ARBA00022989"/>
    </source>
</evidence>
<organism evidence="13 14">
    <name type="scientific">Peronospora belbahrii</name>
    <dbReference type="NCBI Taxonomy" id="622444"/>
    <lineage>
        <taxon>Eukaryota</taxon>
        <taxon>Sar</taxon>
        <taxon>Stramenopiles</taxon>
        <taxon>Oomycota</taxon>
        <taxon>Peronosporomycetes</taxon>
        <taxon>Peronosporales</taxon>
        <taxon>Peronosporaceae</taxon>
        <taxon>Peronospora</taxon>
    </lineage>
</organism>
<keyword evidence="7" id="KW-0735">Signal-anchor</keyword>
<dbReference type="Proteomes" id="UP001158986">
    <property type="component" value="Unassembled WGS sequence"/>
</dbReference>
<dbReference type="Pfam" id="PF02709">
    <property type="entry name" value="Glyco_transf_7C"/>
    <property type="match status" value="1"/>
</dbReference>
<dbReference type="EMBL" id="CAKLCB010000166">
    <property type="protein sequence ID" value="CAH0516402.1"/>
    <property type="molecule type" value="Genomic_DNA"/>
</dbReference>
<evidence type="ECO:0000259" key="12">
    <source>
        <dbReference type="Pfam" id="PF13733"/>
    </source>
</evidence>
<feature type="domain" description="Galactosyltransferase C-terminal" evidence="11">
    <location>
        <begin position="172"/>
        <end position="234"/>
    </location>
</feature>
<keyword evidence="14" id="KW-1185">Reference proteome</keyword>
<evidence type="ECO:0000256" key="2">
    <source>
        <dbReference type="ARBA" id="ARBA00004922"/>
    </source>
</evidence>
<protein>
    <recommendedName>
        <fullName evidence="15">Galactosyltransferase C-terminal domain-containing protein</fullName>
    </recommendedName>
</protein>
<feature type="domain" description="Galactosyltransferase N-terminal" evidence="12">
    <location>
        <begin position="68"/>
        <end position="158"/>
    </location>
</feature>
<evidence type="ECO:0008006" key="15">
    <source>
        <dbReference type="Google" id="ProtNLM"/>
    </source>
</evidence>
<comment type="similarity">
    <text evidence="3">Belongs to the glycosyltransferase 7 family.</text>
</comment>